<evidence type="ECO:0000256" key="11">
    <source>
        <dbReference type="ARBA" id="ARBA00065252"/>
    </source>
</evidence>
<dbReference type="Gene3D" id="1.10.287.4280">
    <property type="match status" value="1"/>
</dbReference>
<evidence type="ECO:0000256" key="4">
    <source>
        <dbReference type="ARBA" id="ARBA00022771"/>
    </source>
</evidence>
<dbReference type="AlphaFoldDB" id="A0A3P8WCJ5"/>
<reference evidence="15" key="3">
    <citation type="submission" date="2025-09" db="UniProtKB">
        <authorList>
            <consortium name="Ensembl"/>
        </authorList>
    </citation>
    <scope>IDENTIFICATION</scope>
</reference>
<evidence type="ECO:0000256" key="3">
    <source>
        <dbReference type="ARBA" id="ARBA00022723"/>
    </source>
</evidence>
<dbReference type="FunFam" id="2.60.40.3180:FF:000001">
    <property type="entry name" value="transcription factor COE1 isoform X2"/>
    <property type="match status" value="1"/>
</dbReference>
<dbReference type="FunFam" id="2.60.40.10:FF:001696">
    <property type="entry name" value="Transcription factor COE3"/>
    <property type="match status" value="1"/>
</dbReference>
<evidence type="ECO:0000259" key="14">
    <source>
        <dbReference type="SMART" id="SM00429"/>
    </source>
</evidence>
<evidence type="ECO:0000256" key="7">
    <source>
        <dbReference type="ARBA" id="ARBA00023125"/>
    </source>
</evidence>
<dbReference type="Gene3D" id="2.60.40.10">
    <property type="entry name" value="Immunoglobulins"/>
    <property type="match status" value="1"/>
</dbReference>
<keyword evidence="16" id="KW-1185">Reference proteome</keyword>
<dbReference type="InterPro" id="IPR038173">
    <property type="entry name" value="COE_DBD_sf"/>
</dbReference>
<dbReference type="InterPro" id="IPR014756">
    <property type="entry name" value="Ig_E-set"/>
</dbReference>
<dbReference type="SMART" id="SM00429">
    <property type="entry name" value="IPT"/>
    <property type="match status" value="1"/>
</dbReference>
<dbReference type="CDD" id="cd11606">
    <property type="entry name" value="COE_DBD"/>
    <property type="match status" value="1"/>
</dbReference>
<dbReference type="GO" id="GO:0005634">
    <property type="term" value="C:nucleus"/>
    <property type="evidence" value="ECO:0007669"/>
    <property type="project" value="UniProtKB-SubCell"/>
</dbReference>
<evidence type="ECO:0000256" key="6">
    <source>
        <dbReference type="ARBA" id="ARBA00023015"/>
    </source>
</evidence>
<dbReference type="InterPro" id="IPR013783">
    <property type="entry name" value="Ig-like_fold"/>
</dbReference>
<organism evidence="15 16">
    <name type="scientific">Cynoglossus semilaevis</name>
    <name type="common">Tongue sole</name>
    <dbReference type="NCBI Taxonomy" id="244447"/>
    <lineage>
        <taxon>Eukaryota</taxon>
        <taxon>Metazoa</taxon>
        <taxon>Chordata</taxon>
        <taxon>Craniata</taxon>
        <taxon>Vertebrata</taxon>
        <taxon>Euteleostomi</taxon>
        <taxon>Actinopterygii</taxon>
        <taxon>Neopterygii</taxon>
        <taxon>Teleostei</taxon>
        <taxon>Neoteleostei</taxon>
        <taxon>Acanthomorphata</taxon>
        <taxon>Carangaria</taxon>
        <taxon>Pleuronectiformes</taxon>
        <taxon>Pleuronectoidei</taxon>
        <taxon>Cynoglossidae</taxon>
        <taxon>Cynoglossinae</taxon>
        <taxon>Cynoglossus</taxon>
    </lineage>
</organism>
<evidence type="ECO:0000256" key="13">
    <source>
        <dbReference type="SAM" id="MobiDB-lite"/>
    </source>
</evidence>
<dbReference type="GO" id="GO:0045893">
    <property type="term" value="P:positive regulation of DNA-templated transcription"/>
    <property type="evidence" value="ECO:0007669"/>
    <property type="project" value="UniProtKB-ARBA"/>
</dbReference>
<dbReference type="InterPro" id="IPR003523">
    <property type="entry name" value="Transcription_factor_COE"/>
</dbReference>
<dbReference type="PANTHER" id="PTHR10747">
    <property type="entry name" value="TRANSCRIPTION FACTOR COE FAMILY MEMBER"/>
    <property type="match status" value="1"/>
</dbReference>
<dbReference type="InterPro" id="IPR038006">
    <property type="entry name" value="COE_IPT"/>
</dbReference>
<dbReference type="CDD" id="cd01175">
    <property type="entry name" value="IPT_COE"/>
    <property type="match status" value="1"/>
</dbReference>
<keyword evidence="12" id="KW-0217">Developmental protein</keyword>
<keyword evidence="4 12" id="KW-0863">Zinc-finger</keyword>
<evidence type="ECO:0000313" key="15">
    <source>
        <dbReference type="Ensembl" id="ENSCSEP00000024389.1"/>
    </source>
</evidence>
<name>A0A3P8WCJ5_CYNSE</name>
<evidence type="ECO:0000256" key="8">
    <source>
        <dbReference type="ARBA" id="ARBA00023159"/>
    </source>
</evidence>
<comment type="similarity">
    <text evidence="2 12">Belongs to the COE family.</text>
</comment>
<evidence type="ECO:0000313" key="16">
    <source>
        <dbReference type="Proteomes" id="UP000265120"/>
    </source>
</evidence>
<keyword evidence="3 12" id="KW-0479">Metal-binding</keyword>
<reference evidence="15" key="2">
    <citation type="submission" date="2025-08" db="UniProtKB">
        <authorList>
            <consortium name="Ensembl"/>
        </authorList>
    </citation>
    <scope>IDENTIFICATION</scope>
</reference>
<dbReference type="InterPro" id="IPR018350">
    <property type="entry name" value="Transcription_factor_COE_CS"/>
</dbReference>
<dbReference type="Gene3D" id="2.60.40.3180">
    <property type="entry name" value="Transcription factor COE1, DNA-binding domain"/>
    <property type="match status" value="1"/>
</dbReference>
<keyword evidence="6 12" id="KW-0805">Transcription regulation</keyword>
<dbReference type="GO" id="GO:0003700">
    <property type="term" value="F:DNA-binding transcription factor activity"/>
    <property type="evidence" value="ECO:0007669"/>
    <property type="project" value="InterPro"/>
</dbReference>
<dbReference type="GO" id="GO:0003677">
    <property type="term" value="F:DNA binding"/>
    <property type="evidence" value="ECO:0007669"/>
    <property type="project" value="UniProtKB-KW"/>
</dbReference>
<dbReference type="SUPFAM" id="SSF81296">
    <property type="entry name" value="E set domains"/>
    <property type="match status" value="1"/>
</dbReference>
<sequence length="602" mass="66265">MPPLWLCLLSLQQISHYCDKSRNLSPRRPERASAAALAPLLSSPPSASLLHQPLCPRCPLLNRHALLFSPRSGVGLARAHYEKQPPSNLRKSNFFHFVLALYDRQGQPVEIERTAFVDFVEKEKEPTSEKTNNGIHYKLQLLYSNGVRTEQDLYIRLIDSMTKQAIIYEGQDKNPEMCRVLLTHEIMCSRCCDKKSCGNRNETPSDPVIIDRFFLKFFLKCNQNCLKNAGNPRDMRRFQVVVSTTVNVDGHVLAVSDNMFVHNNSKHGRRARRLDPSEAATPCIKAISPSEGWTTGGATVILIGDNFFDGLQVVFGTMLVWSELITPHAIRVQTPPRHIPGVVEVTLSYKSKQFCKGAPGRFVYTALNEPTIDYGFQRLQKVIPRHPGDPERLPKEVLLKRAADLVEALYGMPHNNQEIILKRAADIAEALYSVPRNHNQIPSLANTASHGMMGVNSFGSQLAVNVSESQGNDQVGYSRNTSSVSPRGYISSSTPQQSSYNTVSNSMNGYGNAGMNLGVPSSPGFLNGSSANSPYGIKQKSAFAPVVRPQASPPPSCTSANGNGLQGEPPSPPHPFPTDYWSDTAAQASVRFAMSGLVVPPM</sequence>
<dbReference type="InterPro" id="IPR002909">
    <property type="entry name" value="IPT_dom"/>
</dbReference>
<evidence type="ECO:0000256" key="2">
    <source>
        <dbReference type="ARBA" id="ARBA00010340"/>
    </source>
</evidence>
<dbReference type="Pfam" id="PF16422">
    <property type="entry name" value="COE1_DBD"/>
    <property type="match status" value="1"/>
</dbReference>
<dbReference type="FunFam" id="1.10.287.4280:FF:000001">
    <property type="entry name" value="transcription factor COE1 isoform X2"/>
    <property type="match status" value="1"/>
</dbReference>
<dbReference type="Pfam" id="PF16423">
    <property type="entry name" value="COE1_HLH"/>
    <property type="match status" value="1"/>
</dbReference>
<evidence type="ECO:0000256" key="1">
    <source>
        <dbReference type="ARBA" id="ARBA00004123"/>
    </source>
</evidence>
<protein>
    <submittedName>
        <fullName evidence="15">EBF transcription factor 3a</fullName>
    </submittedName>
</protein>
<keyword evidence="7 12" id="KW-0238">DNA-binding</keyword>
<dbReference type="InParanoid" id="A0A3P8WCJ5"/>
<feature type="region of interest" description="Disordered" evidence="13">
    <location>
        <begin position="546"/>
        <end position="582"/>
    </location>
</feature>
<dbReference type="Proteomes" id="UP000265120">
    <property type="component" value="Chromosome 12"/>
</dbReference>
<dbReference type="InterPro" id="IPR032201">
    <property type="entry name" value="COE_HLH"/>
</dbReference>
<dbReference type="GO" id="GO:0008270">
    <property type="term" value="F:zinc ion binding"/>
    <property type="evidence" value="ECO:0007669"/>
    <property type="project" value="UniProtKB-KW"/>
</dbReference>
<keyword evidence="9 12" id="KW-0804">Transcription</keyword>
<evidence type="ECO:0000256" key="9">
    <source>
        <dbReference type="ARBA" id="ARBA00023163"/>
    </source>
</evidence>
<feature type="domain" description="IPT/TIG" evidence="14">
    <location>
        <begin position="281"/>
        <end position="365"/>
    </location>
</feature>
<comment type="subunit">
    <text evidence="11">Forms either a homodimer or a heterodimer with a related family member.</text>
</comment>
<keyword evidence="8" id="KW-0010">Activator</keyword>
<dbReference type="GO" id="GO:0007399">
    <property type="term" value="P:nervous system development"/>
    <property type="evidence" value="ECO:0007669"/>
    <property type="project" value="UniProtKB-ARBA"/>
</dbReference>
<evidence type="ECO:0000256" key="5">
    <source>
        <dbReference type="ARBA" id="ARBA00022833"/>
    </source>
</evidence>
<evidence type="ECO:0000256" key="10">
    <source>
        <dbReference type="ARBA" id="ARBA00023242"/>
    </source>
</evidence>
<dbReference type="PROSITE" id="PS01345">
    <property type="entry name" value="COE"/>
    <property type="match status" value="1"/>
</dbReference>
<keyword evidence="10 12" id="KW-0539">Nucleus</keyword>
<accession>A0A3P8WCJ5</accession>
<evidence type="ECO:0000256" key="12">
    <source>
        <dbReference type="RuleBase" id="RU004489"/>
    </source>
</evidence>
<reference evidence="15 16" key="1">
    <citation type="journal article" date="2014" name="Nat. Genet.">
        <title>Whole-genome sequence of a flatfish provides insights into ZW sex chromosome evolution and adaptation to a benthic lifestyle.</title>
        <authorList>
            <person name="Chen S."/>
            <person name="Zhang G."/>
            <person name="Shao C."/>
            <person name="Huang Q."/>
            <person name="Liu G."/>
            <person name="Zhang P."/>
            <person name="Song W."/>
            <person name="An N."/>
            <person name="Chalopin D."/>
            <person name="Volff J.N."/>
            <person name="Hong Y."/>
            <person name="Li Q."/>
            <person name="Sha Z."/>
            <person name="Zhou H."/>
            <person name="Xie M."/>
            <person name="Yu Q."/>
            <person name="Liu Y."/>
            <person name="Xiang H."/>
            <person name="Wang N."/>
            <person name="Wu K."/>
            <person name="Yang C."/>
            <person name="Zhou Q."/>
            <person name="Liao X."/>
            <person name="Yang L."/>
            <person name="Hu Q."/>
            <person name="Zhang J."/>
            <person name="Meng L."/>
            <person name="Jin L."/>
            <person name="Tian Y."/>
            <person name="Lian J."/>
            <person name="Yang J."/>
            <person name="Miao G."/>
            <person name="Liu S."/>
            <person name="Liang Z."/>
            <person name="Yan F."/>
            <person name="Li Y."/>
            <person name="Sun B."/>
            <person name="Zhang H."/>
            <person name="Zhang J."/>
            <person name="Zhu Y."/>
            <person name="Du M."/>
            <person name="Zhao Y."/>
            <person name="Schartl M."/>
            <person name="Tang Q."/>
            <person name="Wang J."/>
        </authorList>
    </citation>
    <scope>NUCLEOTIDE SEQUENCE</scope>
</reference>
<dbReference type="InterPro" id="IPR032200">
    <property type="entry name" value="COE_DBD"/>
</dbReference>
<proteinExistence type="inferred from homology"/>
<comment type="subcellular location">
    <subcellularLocation>
        <location evidence="1 12">Nucleus</location>
    </subcellularLocation>
</comment>
<feature type="region of interest" description="Disordered" evidence="13">
    <location>
        <begin position="467"/>
        <end position="505"/>
    </location>
</feature>
<dbReference type="STRING" id="244447.ENSCSEP00000024389"/>
<keyword evidence="5 12" id="KW-0862">Zinc</keyword>
<dbReference type="Pfam" id="PF01833">
    <property type="entry name" value="TIG"/>
    <property type="match status" value="1"/>
</dbReference>
<dbReference type="Ensembl" id="ENSCSET00000024719.1">
    <property type="protein sequence ID" value="ENSCSEP00000024389.1"/>
    <property type="gene ID" value="ENSCSEG00000015565.1"/>
</dbReference>
<dbReference type="GeneTree" id="ENSGT00950000182859"/>